<comment type="caution">
    <text evidence="7">The sequence shown here is derived from an EMBL/GenBank/DDBJ whole genome shotgun (WGS) entry which is preliminary data.</text>
</comment>
<feature type="repeat" description="TPR" evidence="3">
    <location>
        <begin position="287"/>
        <end position="320"/>
    </location>
</feature>
<dbReference type="InterPro" id="IPR019734">
    <property type="entry name" value="TPR_rpt"/>
</dbReference>
<protein>
    <recommendedName>
        <fullName evidence="1">diguanylate cyclase</fullName>
        <ecNumber evidence="1">2.7.7.65</ecNumber>
    </recommendedName>
</protein>
<feature type="coiled-coil region" evidence="4">
    <location>
        <begin position="524"/>
        <end position="591"/>
    </location>
</feature>
<dbReference type="PROSITE" id="PS50005">
    <property type="entry name" value="TPR"/>
    <property type="match status" value="2"/>
</dbReference>
<name>A0ABT3AAS6_9ALTE</name>
<evidence type="ECO:0000313" key="7">
    <source>
        <dbReference type="EMBL" id="MCV2885733.1"/>
    </source>
</evidence>
<dbReference type="SMART" id="SM00028">
    <property type="entry name" value="TPR"/>
    <property type="match status" value="9"/>
</dbReference>
<evidence type="ECO:0000313" key="8">
    <source>
        <dbReference type="Proteomes" id="UP001652504"/>
    </source>
</evidence>
<gene>
    <name evidence="7" type="ORF">OE749_13625</name>
</gene>
<dbReference type="EMBL" id="JAOWKX010000007">
    <property type="protein sequence ID" value="MCV2885733.1"/>
    <property type="molecule type" value="Genomic_DNA"/>
</dbReference>
<keyword evidence="7" id="KW-0808">Transferase</keyword>
<dbReference type="PROSITE" id="PS50887">
    <property type="entry name" value="GGDEF"/>
    <property type="match status" value="1"/>
</dbReference>
<dbReference type="Gene3D" id="3.30.70.270">
    <property type="match status" value="1"/>
</dbReference>
<dbReference type="InterPro" id="IPR050469">
    <property type="entry name" value="Diguanylate_Cyclase"/>
</dbReference>
<dbReference type="InterPro" id="IPR029787">
    <property type="entry name" value="Nucleotide_cyclase"/>
</dbReference>
<evidence type="ECO:0000256" key="4">
    <source>
        <dbReference type="SAM" id="Coils"/>
    </source>
</evidence>
<dbReference type="SUPFAM" id="SSF55073">
    <property type="entry name" value="Nucleotide cyclase"/>
    <property type="match status" value="1"/>
</dbReference>
<dbReference type="SMART" id="SM00267">
    <property type="entry name" value="GGDEF"/>
    <property type="match status" value="1"/>
</dbReference>
<feature type="domain" description="GGDEF" evidence="6">
    <location>
        <begin position="595"/>
        <end position="734"/>
    </location>
</feature>
<dbReference type="InterPro" id="IPR043128">
    <property type="entry name" value="Rev_trsase/Diguanyl_cyclase"/>
</dbReference>
<dbReference type="InterPro" id="IPR000160">
    <property type="entry name" value="GGDEF_dom"/>
</dbReference>
<dbReference type="EC" id="2.7.7.65" evidence="1"/>
<keyword evidence="4" id="KW-0175">Coiled coil</keyword>
<keyword evidence="3" id="KW-0802">TPR repeat</keyword>
<evidence type="ECO:0000256" key="3">
    <source>
        <dbReference type="PROSITE-ProRule" id="PRU00339"/>
    </source>
</evidence>
<feature type="signal peptide" evidence="5">
    <location>
        <begin position="1"/>
        <end position="25"/>
    </location>
</feature>
<dbReference type="Proteomes" id="UP001652504">
    <property type="component" value="Unassembled WGS sequence"/>
</dbReference>
<dbReference type="Gene3D" id="1.25.40.10">
    <property type="entry name" value="Tetratricopeptide repeat domain"/>
    <property type="match status" value="2"/>
</dbReference>
<dbReference type="Pfam" id="PF00990">
    <property type="entry name" value="GGDEF"/>
    <property type="match status" value="1"/>
</dbReference>
<reference evidence="7 8" key="1">
    <citation type="submission" date="2022-10" db="EMBL/GenBank/DDBJ databases">
        <title>Aestuariibacter sp. AA17 isolated from Montipora capitata coral fragment.</title>
        <authorList>
            <person name="Emsley S.A."/>
            <person name="Pfannmuller K.M."/>
            <person name="Loughran R.M."/>
            <person name="Shlafstein M."/>
            <person name="Papke E."/>
            <person name="Saw J.H."/>
            <person name="Ushijima B."/>
            <person name="Videau P."/>
        </authorList>
    </citation>
    <scope>NUCLEOTIDE SEQUENCE [LARGE SCALE GENOMIC DNA]</scope>
    <source>
        <strain evidence="7 8">AA17</strain>
    </source>
</reference>
<evidence type="ECO:0000256" key="1">
    <source>
        <dbReference type="ARBA" id="ARBA00012528"/>
    </source>
</evidence>
<evidence type="ECO:0000256" key="2">
    <source>
        <dbReference type="ARBA" id="ARBA00034247"/>
    </source>
</evidence>
<dbReference type="InterPro" id="IPR041617">
    <property type="entry name" value="TPR_MalT"/>
</dbReference>
<keyword evidence="7" id="KW-0548">Nucleotidyltransferase</keyword>
<organism evidence="7 8">
    <name type="scientific">Fluctibacter corallii</name>
    <dbReference type="NCBI Taxonomy" id="2984329"/>
    <lineage>
        <taxon>Bacteria</taxon>
        <taxon>Pseudomonadati</taxon>
        <taxon>Pseudomonadota</taxon>
        <taxon>Gammaproteobacteria</taxon>
        <taxon>Alteromonadales</taxon>
        <taxon>Alteromonadaceae</taxon>
        <taxon>Fluctibacter</taxon>
    </lineage>
</organism>
<keyword evidence="5" id="KW-0732">Signal</keyword>
<accession>A0ABT3AAS6</accession>
<sequence>MGVGLFNITAAVLISMLTFACVGNAAPTQELAELEQALSQRQGNNVLPILEEIVEISSHPHPVYAKQYALRWVAAASQYASDTPQYAKALIKLATLQVGQANISDASANATRANNLSKKYGWQMAEVESLRLLGVIARYESHLDEALTLFEQAKLHAEKYNLPIERASSEYEISIIYFYQGKFNEAIRILKRILPTFASFYDTIKVGKTLNILGILYGSQSRYEESLEAHLQALEIARETEDASTEQALLNNIGVTYNRLDKYDEALKIYQDALALAKRINDTHSEGLALLNIAPLYRDAENYETAISYYQQGISIAEKLGDKNLQSQGLNGLAGLYYAKDDIPTAKALAQAALNLADEIGDNTVALNPRSHLARIALQEKDFAAALNYAQDALKIATQQEFSSEVSDMHFLLATIYEAQGNFQQALEAYKTYSSIKDDIFNDKSDKKIAALRAKNEAIQTEHKLEQLALAQELQNVEHKKEMEHQERIADAQIVQRNVIIVLVISLGWVAFLLHRRWLQRRLNKNLSKQVKHRTKQLAQKNEELQEAYEVMELRSQTDELTKLFNRRFLMQRLTNELQNLQQQSHTKRKTDMHQDYVFLMLDLDNFKQVNDTHGHTAGDIVLMELSKIMSQVFRGSDYLVRWGGEEFLVVMRHVNRHDASTYAERFRQAVATHPFHVSDDTTLHLTCSIGFTCYPLIPNNYSIANWSQVVDIADTCLYAAKRNKKDAWVGLEFSNTPDDPDLFKHIMSDTPKVLSYKETHLLTSIVTTQPLSWQ</sequence>
<dbReference type="CDD" id="cd01949">
    <property type="entry name" value="GGDEF"/>
    <property type="match status" value="1"/>
</dbReference>
<dbReference type="PANTHER" id="PTHR45138">
    <property type="entry name" value="REGULATORY COMPONENTS OF SENSORY TRANSDUCTION SYSTEM"/>
    <property type="match status" value="1"/>
</dbReference>
<evidence type="ECO:0000256" key="5">
    <source>
        <dbReference type="SAM" id="SignalP"/>
    </source>
</evidence>
<keyword evidence="8" id="KW-1185">Reference proteome</keyword>
<proteinExistence type="predicted"/>
<dbReference type="InterPro" id="IPR011990">
    <property type="entry name" value="TPR-like_helical_dom_sf"/>
</dbReference>
<evidence type="ECO:0000259" key="6">
    <source>
        <dbReference type="PROSITE" id="PS50887"/>
    </source>
</evidence>
<feature type="repeat" description="TPR" evidence="3">
    <location>
        <begin position="247"/>
        <end position="280"/>
    </location>
</feature>
<dbReference type="GO" id="GO:0052621">
    <property type="term" value="F:diguanylate cyclase activity"/>
    <property type="evidence" value="ECO:0007669"/>
    <property type="project" value="UniProtKB-EC"/>
</dbReference>
<comment type="catalytic activity">
    <reaction evidence="2">
        <text>2 GTP = 3',3'-c-di-GMP + 2 diphosphate</text>
        <dbReference type="Rhea" id="RHEA:24898"/>
        <dbReference type="ChEBI" id="CHEBI:33019"/>
        <dbReference type="ChEBI" id="CHEBI:37565"/>
        <dbReference type="ChEBI" id="CHEBI:58805"/>
        <dbReference type="EC" id="2.7.7.65"/>
    </reaction>
</comment>
<dbReference type="PANTHER" id="PTHR45138:SF9">
    <property type="entry name" value="DIGUANYLATE CYCLASE DGCM-RELATED"/>
    <property type="match status" value="1"/>
</dbReference>
<dbReference type="Pfam" id="PF17874">
    <property type="entry name" value="TPR_MalT"/>
    <property type="match status" value="1"/>
</dbReference>
<dbReference type="NCBIfam" id="TIGR00254">
    <property type="entry name" value="GGDEF"/>
    <property type="match status" value="1"/>
</dbReference>
<feature type="chain" id="PRO_5047136555" description="diguanylate cyclase" evidence="5">
    <location>
        <begin position="26"/>
        <end position="775"/>
    </location>
</feature>
<dbReference type="SUPFAM" id="SSF48452">
    <property type="entry name" value="TPR-like"/>
    <property type="match status" value="3"/>
</dbReference>